<evidence type="ECO:0000313" key="4">
    <source>
        <dbReference type="EMBL" id="KAJ8043297.1"/>
    </source>
</evidence>
<dbReference type="PANTHER" id="PTHR35385">
    <property type="entry name" value="PROTEIN B, PUTATIVE-RELATED-RELATED"/>
    <property type="match status" value="1"/>
</dbReference>
<dbReference type="PROSITE" id="PS50966">
    <property type="entry name" value="ZF_SWIM"/>
    <property type="match status" value="1"/>
</dbReference>
<proteinExistence type="predicted"/>
<evidence type="ECO:0000259" key="3">
    <source>
        <dbReference type="PROSITE" id="PS50966"/>
    </source>
</evidence>
<dbReference type="OrthoDB" id="1902038at2759"/>
<gene>
    <name evidence="4" type="ORF">HOLleu_10324</name>
</gene>
<evidence type="ECO:0000256" key="2">
    <source>
        <dbReference type="SAM" id="MobiDB-lite"/>
    </source>
</evidence>
<dbReference type="AlphaFoldDB" id="A0A9Q1CDY4"/>
<dbReference type="InterPro" id="IPR007527">
    <property type="entry name" value="Znf_SWIM"/>
</dbReference>
<dbReference type="PANTHER" id="PTHR35385:SF2">
    <property type="entry name" value="PROTEIN B, PUTATIVE-RELATED"/>
    <property type="match status" value="1"/>
</dbReference>
<reference evidence="4" key="1">
    <citation type="submission" date="2021-10" db="EMBL/GenBank/DDBJ databases">
        <title>Tropical sea cucumber genome reveals ecological adaptation and Cuvierian tubules defense mechanism.</title>
        <authorList>
            <person name="Chen T."/>
        </authorList>
    </citation>
    <scope>NUCLEOTIDE SEQUENCE</scope>
    <source>
        <strain evidence="4">Nanhai2018</strain>
        <tissue evidence="4">Muscle</tissue>
    </source>
</reference>
<organism evidence="4 5">
    <name type="scientific">Holothuria leucospilota</name>
    <name type="common">Black long sea cucumber</name>
    <name type="synonym">Mertensiothuria leucospilota</name>
    <dbReference type="NCBI Taxonomy" id="206669"/>
    <lineage>
        <taxon>Eukaryota</taxon>
        <taxon>Metazoa</taxon>
        <taxon>Echinodermata</taxon>
        <taxon>Eleutherozoa</taxon>
        <taxon>Echinozoa</taxon>
        <taxon>Holothuroidea</taxon>
        <taxon>Aspidochirotacea</taxon>
        <taxon>Aspidochirotida</taxon>
        <taxon>Holothuriidae</taxon>
        <taxon>Holothuria</taxon>
    </lineage>
</organism>
<dbReference type="Proteomes" id="UP001152320">
    <property type="component" value="Chromosome 4"/>
</dbReference>
<feature type="compositionally biased region" description="Basic and acidic residues" evidence="2">
    <location>
        <begin position="597"/>
        <end position="614"/>
    </location>
</feature>
<dbReference type="GO" id="GO:0008270">
    <property type="term" value="F:zinc ion binding"/>
    <property type="evidence" value="ECO:0007669"/>
    <property type="project" value="UniProtKB-KW"/>
</dbReference>
<keyword evidence="1" id="KW-0863">Zinc-finger</keyword>
<keyword evidence="1" id="KW-0862">Zinc</keyword>
<comment type="caution">
    <text evidence="4">The sequence shown here is derived from an EMBL/GenBank/DDBJ whole genome shotgun (WGS) entry which is preliminary data.</text>
</comment>
<dbReference type="EMBL" id="JAIZAY010000004">
    <property type="protein sequence ID" value="KAJ8043297.1"/>
    <property type="molecule type" value="Genomic_DNA"/>
</dbReference>
<name>A0A9Q1CDY4_HOLLE</name>
<keyword evidence="5" id="KW-1185">Reference proteome</keyword>
<sequence length="669" mass="75397">MWMCYGGKMNAIISNDGHIPSWPTTIVFSWAHNHAVDDPQFLQFRDVSPSVKEKFIKLFQDGHSASSALKLHKEDLAKEHGENYDKIVADRHFCPDLQFCYRLYYNIFRKKTKCISKKKVNQLIQEKITSYNEENGDCILSKVVDDEVVIAIVTPFMSRVHSTVPSAGQVVFMDHSTGDHGSSQLFMMMTDSWAGGLPVGCFITRSDSTQAIIAGLQMVQELVGDGSFYGRGKDGPQLFLTDNLEPERVAISSVYPSSKQLLCIFHVLRSFWQFLFDGQSQVDVQDKIHLFQLMKSLLNAATEADMETHFNLIQINPVVCKYENVFHHFQEIFGQRQLWALCHMDFQELSLTGNTANNFLDAAVLVLKDRLLKQSQVVQTLQVLELVTNKLDTLFRTRMEDLAEGKVTRALTRRYVSIHSLSAYKQDSITQSPPLTFIMSDKKGTHTVDMNVGLCTCQSGISGGTCKHQCALIRLYNIQKWKFSTVPNEATKKWLLYLAQGDLLADLDKFFQRLKEGLSRAPATFTRPVKKFLHQSARCESDSSLAQALLSFKPQGSTSSVFVERQKKRQANHCAESQRNKVARVEESADLEISSQETERSKMEAQQRCQDKDVVPANETEVSGDPEEETDYVNINVSPVSAGDVSSIQEVTLPHSPEAEDITNNAVSL</sequence>
<feature type="region of interest" description="Disordered" evidence="2">
    <location>
        <begin position="591"/>
        <end position="630"/>
    </location>
</feature>
<evidence type="ECO:0000256" key="1">
    <source>
        <dbReference type="PROSITE-ProRule" id="PRU00325"/>
    </source>
</evidence>
<evidence type="ECO:0000313" key="5">
    <source>
        <dbReference type="Proteomes" id="UP001152320"/>
    </source>
</evidence>
<protein>
    <recommendedName>
        <fullName evidence="3">SWIM-type domain-containing protein</fullName>
    </recommendedName>
</protein>
<accession>A0A9Q1CDY4</accession>
<feature type="domain" description="SWIM-type" evidence="3">
    <location>
        <begin position="446"/>
        <end position="477"/>
    </location>
</feature>
<keyword evidence="1" id="KW-0479">Metal-binding</keyword>